<dbReference type="SUPFAM" id="SSF56935">
    <property type="entry name" value="Porins"/>
    <property type="match status" value="1"/>
</dbReference>
<dbReference type="InterPro" id="IPR050298">
    <property type="entry name" value="Gram-neg_bact_OMP"/>
</dbReference>
<evidence type="ECO:0000256" key="7">
    <source>
        <dbReference type="ARBA" id="ARBA00023065"/>
    </source>
</evidence>
<dbReference type="KEGG" id="rgu:A4W93_24520"/>
<dbReference type="GO" id="GO:0009279">
    <property type="term" value="C:cell outer membrane"/>
    <property type="evidence" value="ECO:0007669"/>
    <property type="project" value="UniProtKB-SubCell"/>
</dbReference>
<keyword evidence="3" id="KW-0813">Transport</keyword>
<dbReference type="Proteomes" id="UP000193427">
    <property type="component" value="Chromosome"/>
</dbReference>
<evidence type="ECO:0000256" key="2">
    <source>
        <dbReference type="ARBA" id="ARBA00011233"/>
    </source>
</evidence>
<reference evidence="11 12" key="1">
    <citation type="submission" date="2016-04" db="EMBL/GenBank/DDBJ databases">
        <title>Complete genome sequence of natural rubber-degrading, novel Gram-negative bacterium, Rhizobacter gummiphilus strain NS21.</title>
        <authorList>
            <person name="Tabata M."/>
            <person name="Kasai D."/>
            <person name="Fukuda M."/>
        </authorList>
    </citation>
    <scope>NUCLEOTIDE SEQUENCE [LARGE SCALE GENOMIC DNA]</scope>
    <source>
        <strain evidence="11 12">NS21</strain>
    </source>
</reference>
<dbReference type="InterPro" id="IPR023614">
    <property type="entry name" value="Porin_dom_sf"/>
</dbReference>
<dbReference type="STRING" id="946333.A4W93_24520"/>
<evidence type="ECO:0000313" key="12">
    <source>
        <dbReference type="Proteomes" id="UP000193427"/>
    </source>
</evidence>
<keyword evidence="5" id="KW-0812">Transmembrane</keyword>
<dbReference type="EMBL" id="CP015118">
    <property type="protein sequence ID" value="ARN22818.1"/>
    <property type="molecule type" value="Genomic_DNA"/>
</dbReference>
<keyword evidence="9" id="KW-0472">Membrane</keyword>
<dbReference type="GO" id="GO:0015288">
    <property type="term" value="F:porin activity"/>
    <property type="evidence" value="ECO:0007669"/>
    <property type="project" value="UniProtKB-KW"/>
</dbReference>
<dbReference type="PANTHER" id="PTHR34501">
    <property type="entry name" value="PROTEIN YDDL-RELATED"/>
    <property type="match status" value="1"/>
</dbReference>
<dbReference type="OrthoDB" id="8676354at2"/>
<dbReference type="AlphaFoldDB" id="A0A1W6LF57"/>
<keyword evidence="6" id="KW-0732">Signal</keyword>
<organism evidence="11 12">
    <name type="scientific">Piscinibacter gummiphilus</name>
    <dbReference type="NCBI Taxonomy" id="946333"/>
    <lineage>
        <taxon>Bacteria</taxon>
        <taxon>Pseudomonadati</taxon>
        <taxon>Pseudomonadota</taxon>
        <taxon>Betaproteobacteria</taxon>
        <taxon>Burkholderiales</taxon>
        <taxon>Sphaerotilaceae</taxon>
        <taxon>Piscinibacter</taxon>
    </lineage>
</organism>
<dbReference type="PANTHER" id="PTHR34501:SF9">
    <property type="entry name" value="MAJOR OUTER MEMBRANE PROTEIN P.IA"/>
    <property type="match status" value="1"/>
</dbReference>
<name>A0A1W6LF57_9BURK</name>
<keyword evidence="4" id="KW-1134">Transmembrane beta strand</keyword>
<evidence type="ECO:0000256" key="5">
    <source>
        <dbReference type="ARBA" id="ARBA00022692"/>
    </source>
</evidence>
<evidence type="ECO:0000256" key="4">
    <source>
        <dbReference type="ARBA" id="ARBA00022452"/>
    </source>
</evidence>
<dbReference type="GO" id="GO:0006811">
    <property type="term" value="P:monoatomic ion transport"/>
    <property type="evidence" value="ECO:0007669"/>
    <property type="project" value="UniProtKB-KW"/>
</dbReference>
<evidence type="ECO:0000256" key="10">
    <source>
        <dbReference type="ARBA" id="ARBA00023237"/>
    </source>
</evidence>
<dbReference type="RefSeq" id="WP_157782228.1">
    <property type="nucleotide sequence ID" value="NZ_BSPR01000015.1"/>
</dbReference>
<sequence>MKLKITSLAAIAAVAGPAFAQSNLTLHGNLDVGLLGISNTSGGVGYIPSPVNRGSDRMVKDGGLGASNWGLRGTEDLGGGLRALFQIQGNLALDTGVVGGPNSLGTTSMWNQTAAIGLAHNAWGTIRFGRQVSPTYWAMAATDARGGRYFGSALTALVGINSASGVFIGDNSNVAFGTVYNDNAILYTSPTWSRVTANLMYAMGETGGKTRANSQQAATAVYDDGHLKLSALFYNGYGNNLPAATALYTRQLGSAAAASAALTARGLTTETNTNRLSSVGALYTWDTFTVSASYMAARNPSKIQVVPVGSTSLDMWSVGAGWRISPFMNLTSGYYRIDDNTNAGNKATQFALAIDYHLSKRTIAYVEGATTTNDGANMNLSPVYATPVAANQDVHALMAGLRHSF</sequence>
<accession>A0A1W6LF57</accession>
<evidence type="ECO:0000256" key="8">
    <source>
        <dbReference type="ARBA" id="ARBA00023114"/>
    </source>
</evidence>
<keyword evidence="7" id="KW-0406">Ion transport</keyword>
<keyword evidence="12" id="KW-1185">Reference proteome</keyword>
<protein>
    <submittedName>
        <fullName evidence="11">Uncharacterized protein</fullName>
    </submittedName>
</protein>
<evidence type="ECO:0000256" key="6">
    <source>
        <dbReference type="ARBA" id="ARBA00022729"/>
    </source>
</evidence>
<evidence type="ECO:0000256" key="9">
    <source>
        <dbReference type="ARBA" id="ARBA00023136"/>
    </source>
</evidence>
<keyword evidence="8" id="KW-0626">Porin</keyword>
<evidence type="ECO:0000256" key="1">
    <source>
        <dbReference type="ARBA" id="ARBA00004571"/>
    </source>
</evidence>
<evidence type="ECO:0000313" key="11">
    <source>
        <dbReference type="EMBL" id="ARN22818.1"/>
    </source>
</evidence>
<dbReference type="Gene3D" id="2.40.160.10">
    <property type="entry name" value="Porin"/>
    <property type="match status" value="1"/>
</dbReference>
<dbReference type="Pfam" id="PF13609">
    <property type="entry name" value="Porin_4"/>
    <property type="match status" value="1"/>
</dbReference>
<proteinExistence type="predicted"/>
<gene>
    <name evidence="11" type="ORF">A4W93_24520</name>
</gene>
<comment type="subcellular location">
    <subcellularLocation>
        <location evidence="1">Cell outer membrane</location>
        <topology evidence="1">Multi-pass membrane protein</topology>
    </subcellularLocation>
</comment>
<keyword evidence="10" id="KW-0998">Cell outer membrane</keyword>
<evidence type="ECO:0000256" key="3">
    <source>
        <dbReference type="ARBA" id="ARBA00022448"/>
    </source>
</evidence>
<comment type="subunit">
    <text evidence="2">Homotrimer.</text>
</comment>
<dbReference type="InterPro" id="IPR033900">
    <property type="entry name" value="Gram_neg_porin_domain"/>
</dbReference>
<dbReference type="GO" id="GO:0046930">
    <property type="term" value="C:pore complex"/>
    <property type="evidence" value="ECO:0007669"/>
    <property type="project" value="UniProtKB-KW"/>
</dbReference>
<dbReference type="CDD" id="cd00342">
    <property type="entry name" value="gram_neg_porins"/>
    <property type="match status" value="1"/>
</dbReference>